<dbReference type="InterPro" id="IPR032524">
    <property type="entry name" value="ABC_tran_C"/>
</dbReference>
<dbReference type="PROSITE" id="PS00211">
    <property type="entry name" value="ABC_TRANSPORTER_1"/>
    <property type="match status" value="1"/>
</dbReference>
<dbReference type="Pfam" id="PF12848">
    <property type="entry name" value="ABC_tran_Xtn"/>
    <property type="match status" value="1"/>
</dbReference>
<dbReference type="InterPro" id="IPR027417">
    <property type="entry name" value="P-loop_NTPase"/>
</dbReference>
<dbReference type="GO" id="GO:0003677">
    <property type="term" value="F:DNA binding"/>
    <property type="evidence" value="ECO:0007669"/>
    <property type="project" value="InterPro"/>
</dbReference>
<evidence type="ECO:0000256" key="4">
    <source>
        <dbReference type="SAM" id="Coils"/>
    </source>
</evidence>
<dbReference type="Pfam" id="PF00005">
    <property type="entry name" value="ABC_tran"/>
    <property type="match status" value="2"/>
</dbReference>
<dbReference type="SUPFAM" id="SSF52540">
    <property type="entry name" value="P-loop containing nucleoside triphosphate hydrolases"/>
    <property type="match status" value="2"/>
</dbReference>
<dbReference type="PROSITE" id="PS50893">
    <property type="entry name" value="ABC_TRANSPORTER_2"/>
    <property type="match status" value="2"/>
</dbReference>
<dbReference type="InterPro" id="IPR003593">
    <property type="entry name" value="AAA+_ATPase"/>
</dbReference>
<dbReference type="NCBIfam" id="NF000355">
    <property type="entry name" value="ribo_prot_ABC_F"/>
    <property type="match status" value="1"/>
</dbReference>
<name>A0A6M0SWA3_CLOBO</name>
<feature type="domain" description="ABC transporter" evidence="5">
    <location>
        <begin position="4"/>
        <end position="263"/>
    </location>
</feature>
<dbReference type="AlphaFoldDB" id="A0A6M0SWA3"/>
<evidence type="ECO:0000313" key="6">
    <source>
        <dbReference type="EMBL" id="NFA59423.1"/>
    </source>
</evidence>
<feature type="domain" description="ABC transporter" evidence="5">
    <location>
        <begin position="333"/>
        <end position="546"/>
    </location>
</feature>
<evidence type="ECO:0000313" key="7">
    <source>
        <dbReference type="Proteomes" id="UP000473089"/>
    </source>
</evidence>
<keyword evidence="2" id="KW-0547">Nucleotide-binding</keyword>
<protein>
    <submittedName>
        <fullName evidence="6">ABC transporter ATP-binding protein</fullName>
    </submittedName>
</protein>
<dbReference type="EMBL" id="SGJP01000005">
    <property type="protein sequence ID" value="NFA59423.1"/>
    <property type="molecule type" value="Genomic_DNA"/>
</dbReference>
<dbReference type="InterPro" id="IPR032781">
    <property type="entry name" value="ABC_tran_Xtn"/>
</dbReference>
<dbReference type="FunFam" id="3.40.50.300:FF:000309">
    <property type="entry name" value="ABC transporter ATP-binding protein"/>
    <property type="match status" value="1"/>
</dbReference>
<proteinExistence type="predicted"/>
<dbReference type="Proteomes" id="UP000473089">
    <property type="component" value="Unassembled WGS sequence"/>
</dbReference>
<dbReference type="InterPro" id="IPR037118">
    <property type="entry name" value="Val-tRNA_synth_C_sf"/>
</dbReference>
<dbReference type="Gene3D" id="1.10.287.380">
    <property type="entry name" value="Valyl-tRNA synthetase, C-terminal domain"/>
    <property type="match status" value="1"/>
</dbReference>
<dbReference type="FunFam" id="3.40.50.300:FF:000011">
    <property type="entry name" value="Putative ABC transporter ATP-binding component"/>
    <property type="match status" value="1"/>
</dbReference>
<sequence>MVVLSCKNISKTYGVDLILDNLTFNINENDKVGLIGPNGAGKSTLFKILTSSLDQDSGDVFIDKSKSLGYLAQHLSLDSNNTIYEEVLDVFHDLIKMEEKLTKLEKLMNEPYDENNTDYHNKIIKDYTTYTDLYINRGGYTYKGEIHRVLRGLSFEEEDFDKKINILSGGQKTRVALCKLLLQSPDILLLDEPTNHLDLTAINWLEEYLKAYKGTVLIISHDRYFLDEITNQTFELINGHINCYNGNYSKFIELRKKEYEVKLKAYNLQQSEIKRQEKIIEKYRSFNREKSIKAAESRQKQLDKIEKIDAPDKLPKPVKISFETQIKSGNDILHIENLSKSYGDMTLFTNVEMDIKRGKKIALIGDNGRGKTTLFKIIMDKIQSNSGTKYIGKNVFIGYYDQEQSDLNEYNTVLDEVWDQFPEMTTTEVRNALAAFLFTGDDVFKEISKLSGGEKCKVNLLKLMLSKSNFLLLDEPTNHLDIMSREALEDALLTYDGTVLVISHDRYFLNKVIDKIYELNIHGIKEFLGNYNYYIHKKINPNRFDYESITSESSKTKTQIHQERKKKKEEEKKFKQEKLKIKNLEDKITSLEEEINSLQEQLCLEEVYSDSDKSEKINKDIINKQKLIDDLYSEWENFME</sequence>
<reference evidence="6 7" key="1">
    <citation type="submission" date="2019-02" db="EMBL/GenBank/DDBJ databases">
        <title>Genome sequencing of Clostridium botulinum clinical isolates.</title>
        <authorList>
            <person name="Brunt J."/>
            <person name="Van Vliet A.H.M."/>
            <person name="Stringer S.C."/>
            <person name="Grant K.A."/>
            <person name="Carter A.C."/>
            <person name="Peck M.W."/>
        </authorList>
    </citation>
    <scope>NUCLEOTIDE SEQUENCE [LARGE SCALE GENOMIC DNA]</scope>
    <source>
        <strain evidence="6 7">R1125/03</strain>
    </source>
</reference>
<gene>
    <name evidence="6" type="ORF">EXM42_03145</name>
</gene>
<dbReference type="GO" id="GO:0005524">
    <property type="term" value="F:ATP binding"/>
    <property type="evidence" value="ECO:0007669"/>
    <property type="project" value="UniProtKB-KW"/>
</dbReference>
<dbReference type="SMART" id="SM00382">
    <property type="entry name" value="AAA"/>
    <property type="match status" value="2"/>
</dbReference>
<evidence type="ECO:0000256" key="3">
    <source>
        <dbReference type="ARBA" id="ARBA00022840"/>
    </source>
</evidence>
<evidence type="ECO:0000256" key="1">
    <source>
        <dbReference type="ARBA" id="ARBA00022737"/>
    </source>
</evidence>
<keyword evidence="3 6" id="KW-0067">ATP-binding</keyword>
<feature type="coiled-coil region" evidence="4">
    <location>
        <begin position="560"/>
        <end position="601"/>
    </location>
</feature>
<dbReference type="CDD" id="cd03221">
    <property type="entry name" value="ABCF_EF-3"/>
    <property type="match status" value="2"/>
</dbReference>
<keyword evidence="1" id="KW-0677">Repeat</keyword>
<evidence type="ECO:0000259" key="5">
    <source>
        <dbReference type="PROSITE" id="PS50893"/>
    </source>
</evidence>
<dbReference type="Gene3D" id="3.40.50.300">
    <property type="entry name" value="P-loop containing nucleotide triphosphate hydrolases"/>
    <property type="match status" value="2"/>
</dbReference>
<accession>A0A6M0SWA3</accession>
<comment type="caution">
    <text evidence="6">The sequence shown here is derived from an EMBL/GenBank/DDBJ whole genome shotgun (WGS) entry which is preliminary data.</text>
</comment>
<dbReference type="GO" id="GO:0016887">
    <property type="term" value="F:ATP hydrolysis activity"/>
    <property type="evidence" value="ECO:0007669"/>
    <property type="project" value="InterPro"/>
</dbReference>
<dbReference type="InterPro" id="IPR003439">
    <property type="entry name" value="ABC_transporter-like_ATP-bd"/>
</dbReference>
<evidence type="ECO:0000256" key="2">
    <source>
        <dbReference type="ARBA" id="ARBA00022741"/>
    </source>
</evidence>
<dbReference type="PANTHER" id="PTHR42855">
    <property type="entry name" value="ABC TRANSPORTER ATP-BINDING SUBUNIT"/>
    <property type="match status" value="1"/>
</dbReference>
<dbReference type="Pfam" id="PF16326">
    <property type="entry name" value="ABC_tran_CTD"/>
    <property type="match status" value="1"/>
</dbReference>
<organism evidence="6 7">
    <name type="scientific">Clostridium botulinum</name>
    <dbReference type="NCBI Taxonomy" id="1491"/>
    <lineage>
        <taxon>Bacteria</taxon>
        <taxon>Bacillati</taxon>
        <taxon>Bacillota</taxon>
        <taxon>Clostridia</taxon>
        <taxon>Eubacteriales</taxon>
        <taxon>Clostridiaceae</taxon>
        <taxon>Clostridium</taxon>
    </lineage>
</organism>
<dbReference type="InterPro" id="IPR051309">
    <property type="entry name" value="ABCF_ATPase"/>
</dbReference>
<keyword evidence="4" id="KW-0175">Coiled coil</keyword>
<dbReference type="PANTHER" id="PTHR42855:SF2">
    <property type="entry name" value="DRUG RESISTANCE ABC TRANSPORTER,ATP-BINDING PROTEIN"/>
    <property type="match status" value="1"/>
</dbReference>
<dbReference type="InterPro" id="IPR017871">
    <property type="entry name" value="ABC_transporter-like_CS"/>
</dbReference>